<organism evidence="2 3">
    <name type="scientific">Halarcobacter mediterraneus</name>
    <dbReference type="NCBI Taxonomy" id="2023153"/>
    <lineage>
        <taxon>Bacteria</taxon>
        <taxon>Pseudomonadati</taxon>
        <taxon>Campylobacterota</taxon>
        <taxon>Epsilonproteobacteria</taxon>
        <taxon>Campylobacterales</taxon>
        <taxon>Arcobacteraceae</taxon>
        <taxon>Halarcobacter</taxon>
    </lineage>
</organism>
<evidence type="ECO:0000313" key="3">
    <source>
        <dbReference type="Proteomes" id="UP000289718"/>
    </source>
</evidence>
<comment type="caution">
    <text evidence="2">The sequence shown here is derived from an EMBL/GenBank/DDBJ whole genome shotgun (WGS) entry which is preliminary data.</text>
</comment>
<dbReference type="AlphaFoldDB" id="A0A4Q1AWC5"/>
<dbReference type="RefSeq" id="WP_129060128.1">
    <property type="nucleotide sequence ID" value="NZ_NXIE01000001.1"/>
</dbReference>
<keyword evidence="1" id="KW-0812">Transmembrane</keyword>
<evidence type="ECO:0000313" key="2">
    <source>
        <dbReference type="EMBL" id="RXK14018.1"/>
    </source>
</evidence>
<name>A0A4Q1AWC5_9BACT</name>
<keyword evidence="1" id="KW-1133">Transmembrane helix</keyword>
<feature type="transmembrane region" description="Helical" evidence="1">
    <location>
        <begin position="5"/>
        <end position="20"/>
    </location>
</feature>
<dbReference type="EMBL" id="NXIE01000001">
    <property type="protein sequence ID" value="RXK14018.1"/>
    <property type="molecule type" value="Genomic_DNA"/>
</dbReference>
<evidence type="ECO:0000256" key="1">
    <source>
        <dbReference type="SAM" id="Phobius"/>
    </source>
</evidence>
<keyword evidence="1" id="KW-0472">Membrane</keyword>
<proteinExistence type="predicted"/>
<dbReference type="Proteomes" id="UP000289718">
    <property type="component" value="Unassembled WGS sequence"/>
</dbReference>
<accession>A0A4Q1AWC5</accession>
<sequence length="216" mass="26071">MKKKYFIFLSIIILFLFIYYDNNKEVKETVNINDEPIYELINNETKKKIEDKVRLEIKENKIDETKKEDKFILKSAIDSKEKFLVQLIMKKKLDKNFLKRKDKDRYITISGHIQTNGDKSFFPMSLEDKYLELINQIFLELKNISTKETYRCEGYFLSDINPNYSYNILINLYKNKIECYIDSQSDNSYTYENRKKAKLLKTNKDIDKEYKIESIF</sequence>
<keyword evidence="3" id="KW-1185">Reference proteome</keyword>
<gene>
    <name evidence="2" type="ORF">CP965_00795</name>
</gene>
<protein>
    <submittedName>
        <fullName evidence="2">Uncharacterized protein</fullName>
    </submittedName>
</protein>
<reference evidence="2 3" key="1">
    <citation type="submission" date="2017-09" db="EMBL/GenBank/DDBJ databases">
        <title>Genomics of the genus Arcobacter.</title>
        <authorList>
            <person name="Perez-Cataluna A."/>
            <person name="Figueras M.J."/>
            <person name="Salas-Masso N."/>
        </authorList>
    </citation>
    <scope>NUCLEOTIDE SEQUENCE [LARGE SCALE GENOMIC DNA]</scope>
    <source>
        <strain evidence="2 3">F156-34</strain>
    </source>
</reference>